<keyword evidence="4" id="KW-1185">Reference proteome</keyword>
<keyword evidence="1" id="KW-0378">Hydrolase</keyword>
<dbReference type="AlphaFoldDB" id="A0A1M5K5Y0"/>
<gene>
    <name evidence="3" type="ORF">SAMN04488116_1401</name>
</gene>
<feature type="domain" description="AB hydrolase-1" evidence="2">
    <location>
        <begin position="25"/>
        <end position="123"/>
    </location>
</feature>
<organism evidence="3 4">
    <name type="scientific">Flagellimonas flava</name>
    <dbReference type="NCBI Taxonomy" id="570519"/>
    <lineage>
        <taxon>Bacteria</taxon>
        <taxon>Pseudomonadati</taxon>
        <taxon>Bacteroidota</taxon>
        <taxon>Flavobacteriia</taxon>
        <taxon>Flavobacteriales</taxon>
        <taxon>Flavobacteriaceae</taxon>
        <taxon>Flagellimonas</taxon>
    </lineage>
</organism>
<dbReference type="Proteomes" id="UP000184532">
    <property type="component" value="Unassembled WGS sequence"/>
</dbReference>
<dbReference type="Gene3D" id="3.40.50.1820">
    <property type="entry name" value="alpha/beta hydrolase"/>
    <property type="match status" value="1"/>
</dbReference>
<dbReference type="InterPro" id="IPR050266">
    <property type="entry name" value="AB_hydrolase_sf"/>
</dbReference>
<dbReference type="GO" id="GO:0016020">
    <property type="term" value="C:membrane"/>
    <property type="evidence" value="ECO:0007669"/>
    <property type="project" value="TreeGrafter"/>
</dbReference>
<evidence type="ECO:0000256" key="1">
    <source>
        <dbReference type="ARBA" id="ARBA00022801"/>
    </source>
</evidence>
<accession>A0A1M5K5Y0</accession>
<reference evidence="4" key="1">
    <citation type="submission" date="2016-11" db="EMBL/GenBank/DDBJ databases">
        <authorList>
            <person name="Varghese N."/>
            <person name="Submissions S."/>
        </authorList>
    </citation>
    <scope>NUCLEOTIDE SEQUENCE [LARGE SCALE GENOMIC DNA]</scope>
    <source>
        <strain evidence="4">DSM 22638</strain>
    </source>
</reference>
<dbReference type="EMBL" id="FQWL01000002">
    <property type="protein sequence ID" value="SHG48195.1"/>
    <property type="molecule type" value="Genomic_DNA"/>
</dbReference>
<sequence length="256" mass="29981">MKIKVLHNLFIRHNQIDFSKQSIWCIHGFADSGLAYREIFESRLCNDFNIYVVDMPGFGASPLQKEYPSIYQHAEILSKVIAEETVNQQKVNVISHSLGSLIGTWVCRNLKDSINYFFNIEGNLTEADGYFSSKPLKFKSTNHFMESFGREIFEKAILEARYKRYYSSFMLANPKGMLNWSETSQEYTRDNRCGFEFKDLTCNKIYIWGNRDTPLETQEFIEKHELPNKMYKGMGHWHMVENALEFYSDIHTLLGP</sequence>
<proteinExistence type="predicted"/>
<dbReference type="STRING" id="570519.SAMN04488116_1401"/>
<dbReference type="PANTHER" id="PTHR43798">
    <property type="entry name" value="MONOACYLGLYCEROL LIPASE"/>
    <property type="match status" value="1"/>
</dbReference>
<dbReference type="InterPro" id="IPR029058">
    <property type="entry name" value="AB_hydrolase_fold"/>
</dbReference>
<evidence type="ECO:0000313" key="3">
    <source>
        <dbReference type="EMBL" id="SHG48195.1"/>
    </source>
</evidence>
<dbReference type="SUPFAM" id="SSF53474">
    <property type="entry name" value="alpha/beta-Hydrolases"/>
    <property type="match status" value="1"/>
</dbReference>
<dbReference type="GO" id="GO:0016787">
    <property type="term" value="F:hydrolase activity"/>
    <property type="evidence" value="ECO:0007669"/>
    <property type="project" value="UniProtKB-KW"/>
</dbReference>
<dbReference type="Pfam" id="PF00561">
    <property type="entry name" value="Abhydrolase_1"/>
    <property type="match status" value="1"/>
</dbReference>
<name>A0A1M5K5Y0_9FLAO</name>
<protein>
    <submittedName>
        <fullName evidence="3">Pimeloyl-ACP methyl ester carboxylesterase</fullName>
    </submittedName>
</protein>
<dbReference type="OrthoDB" id="252464at2"/>
<dbReference type="PANTHER" id="PTHR43798:SF31">
    <property type="entry name" value="AB HYDROLASE SUPERFAMILY PROTEIN YCLE"/>
    <property type="match status" value="1"/>
</dbReference>
<evidence type="ECO:0000259" key="2">
    <source>
        <dbReference type="Pfam" id="PF00561"/>
    </source>
</evidence>
<dbReference type="RefSeq" id="WP_073177722.1">
    <property type="nucleotide sequence ID" value="NZ_FQWL01000002.1"/>
</dbReference>
<evidence type="ECO:0000313" key="4">
    <source>
        <dbReference type="Proteomes" id="UP000184532"/>
    </source>
</evidence>
<dbReference type="InterPro" id="IPR000073">
    <property type="entry name" value="AB_hydrolase_1"/>
</dbReference>